<accession>A0A7S2E0W2</accession>
<organism evidence="1">
    <name type="scientific">Alexandrium andersonii</name>
    <dbReference type="NCBI Taxonomy" id="327968"/>
    <lineage>
        <taxon>Eukaryota</taxon>
        <taxon>Sar</taxon>
        <taxon>Alveolata</taxon>
        <taxon>Dinophyceae</taxon>
        <taxon>Gonyaulacales</taxon>
        <taxon>Pyrocystaceae</taxon>
        <taxon>Alexandrium</taxon>
    </lineage>
</organism>
<reference evidence="1" key="1">
    <citation type="submission" date="2021-01" db="EMBL/GenBank/DDBJ databases">
        <authorList>
            <person name="Corre E."/>
            <person name="Pelletier E."/>
            <person name="Niang G."/>
            <person name="Scheremetjew M."/>
            <person name="Finn R."/>
            <person name="Kale V."/>
            <person name="Holt S."/>
            <person name="Cochrane G."/>
            <person name="Meng A."/>
            <person name="Brown T."/>
            <person name="Cohen L."/>
        </authorList>
    </citation>
    <scope>NUCLEOTIDE SEQUENCE</scope>
    <source>
        <strain evidence="1">CCMP2222</strain>
    </source>
</reference>
<dbReference type="EMBL" id="HBGQ01063499">
    <property type="protein sequence ID" value="CAD9470017.1"/>
    <property type="molecule type" value="Transcribed_RNA"/>
</dbReference>
<evidence type="ECO:0000313" key="1">
    <source>
        <dbReference type="EMBL" id="CAD9470017.1"/>
    </source>
</evidence>
<name>A0A7S2E0W2_9DINO</name>
<proteinExistence type="predicted"/>
<gene>
    <name evidence="1" type="ORF">AAND1436_LOCUS30661</name>
</gene>
<dbReference type="AlphaFoldDB" id="A0A7S2E0W2"/>
<sequence length="101" mass="10893">MPMILSDAGYEYAVVEQNPTCTSKRGVAYTCAQYLAESVCTCAQCFGGSDEDAGGKFLLGYTEYASDVAFAMRDLMESSDLGKDTCGGSCAYSRRDFRGQQ</sequence>
<protein>
    <submittedName>
        <fullName evidence="1">Uncharacterized protein</fullName>
    </submittedName>
</protein>